<evidence type="ECO:0000313" key="2">
    <source>
        <dbReference type="Proteomes" id="UP000031737"/>
    </source>
</evidence>
<reference evidence="1 2" key="1">
    <citation type="submission" date="2013-07" db="EMBL/GenBank/DDBJ databases">
        <authorList>
            <person name="Stoco P.H."/>
            <person name="Wagner G."/>
            <person name="Gerber A."/>
            <person name="Zaha A."/>
            <person name="Thompson C."/>
            <person name="Bartholomeu D.C."/>
            <person name="Luckemeyer D.D."/>
            <person name="Bahia D."/>
            <person name="Loreto E."/>
            <person name="Prestes E.B."/>
            <person name="Lima F.M."/>
            <person name="Rodrigues-Luiz G."/>
            <person name="Vallejo G.A."/>
            <person name="Filho J.F."/>
            <person name="Monteiro K.M."/>
            <person name="Tyler K.M."/>
            <person name="de Almeida L.G."/>
            <person name="Ortiz M.F."/>
            <person name="Siervo M.A."/>
            <person name="de Moraes M.H."/>
            <person name="Cunha O.L."/>
            <person name="Mendonca-Neto R."/>
            <person name="Silva R."/>
            <person name="Teixeira S.M."/>
            <person name="Murta S.M."/>
            <person name="Sincero T.C."/>
            <person name="Mendes T.A."/>
            <person name="Urmenyi T.P."/>
            <person name="Silva V.G."/>
            <person name="da Rocha W.D."/>
            <person name="Andersson B."/>
            <person name="Romanha A.J."/>
            <person name="Steindel M."/>
            <person name="de Vasconcelos A.T."/>
            <person name="Grisard E.C."/>
        </authorList>
    </citation>
    <scope>NUCLEOTIDE SEQUENCE [LARGE SCALE GENOMIC DNA]</scope>
    <source>
        <strain evidence="1 2">SC58</strain>
    </source>
</reference>
<proteinExistence type="predicted"/>
<dbReference type="Proteomes" id="UP000031737">
    <property type="component" value="Unassembled WGS sequence"/>
</dbReference>
<dbReference type="AlphaFoldDB" id="A0A061JCE1"/>
<dbReference type="OrthoDB" id="272799at2759"/>
<gene>
    <name evidence="1" type="ORF">TRSC58_00209</name>
</gene>
<dbReference type="VEuPathDB" id="TriTrypDB:TRSC58_00209"/>
<dbReference type="EMBL" id="AUPL01000209">
    <property type="protein sequence ID" value="ESL12030.1"/>
    <property type="molecule type" value="Genomic_DNA"/>
</dbReference>
<name>A0A061JCE1_TRYRA</name>
<organism evidence="1 2">
    <name type="scientific">Trypanosoma rangeli SC58</name>
    <dbReference type="NCBI Taxonomy" id="429131"/>
    <lineage>
        <taxon>Eukaryota</taxon>
        <taxon>Discoba</taxon>
        <taxon>Euglenozoa</taxon>
        <taxon>Kinetoplastea</taxon>
        <taxon>Metakinetoplastina</taxon>
        <taxon>Trypanosomatida</taxon>
        <taxon>Trypanosomatidae</taxon>
        <taxon>Trypanosoma</taxon>
        <taxon>Herpetosoma</taxon>
    </lineage>
</organism>
<keyword evidence="2" id="KW-1185">Reference proteome</keyword>
<protein>
    <submittedName>
        <fullName evidence="1">Uncharacterized protein</fullName>
    </submittedName>
</protein>
<accession>A0A061JCE1</accession>
<comment type="caution">
    <text evidence="1">The sequence shown here is derived from an EMBL/GenBank/DDBJ whole genome shotgun (WGS) entry which is preliminary data.</text>
</comment>
<sequence>MRAGGREAAVVRRAVSSMLSCSWRRSVASNSYDKAAVSHAASVQTDMYRVKGYEFVEGFRVLGPGAALGRLKATLSIYGLLGATAVSCVTYYLTTRSYDLTTDPDPYSKTRLQYFASDYAVLQNRWTGNRRVVTVGDDDTNEDATKKEKQVELGESSIVTKRLRANWLLYKVRLYLHVTDSTVVVDLGADLDPYRFAVKRRQRSVTTSERAMGVGKSPTVRVFFRSRLRPVVMRNEYQKGSLPVYERTLETVTREVFEEKYRHAIVSRAALPLNPAFAEELLRSGELNGKGMSWTDVVADASAFVAEVQQRVEKKLADQVILLHVDMKVF</sequence>
<evidence type="ECO:0000313" key="1">
    <source>
        <dbReference type="EMBL" id="ESL12030.1"/>
    </source>
</evidence>